<name>A0ABS4YFK3_9MICO</name>
<keyword evidence="2 7" id="KW-0813">Transport</keyword>
<dbReference type="SUPFAM" id="SSF161098">
    <property type="entry name" value="MetI-like"/>
    <property type="match status" value="1"/>
</dbReference>
<dbReference type="PROSITE" id="PS50928">
    <property type="entry name" value="ABC_TM1"/>
    <property type="match status" value="1"/>
</dbReference>
<evidence type="ECO:0000256" key="5">
    <source>
        <dbReference type="ARBA" id="ARBA00022989"/>
    </source>
</evidence>
<evidence type="ECO:0000259" key="8">
    <source>
        <dbReference type="PROSITE" id="PS50928"/>
    </source>
</evidence>
<comment type="subcellular location">
    <subcellularLocation>
        <location evidence="1 7">Cell membrane</location>
        <topology evidence="1 7">Multi-pass membrane protein</topology>
    </subcellularLocation>
</comment>
<evidence type="ECO:0000313" key="9">
    <source>
        <dbReference type="EMBL" id="MBP2407572.1"/>
    </source>
</evidence>
<sequence>MKLSQGPLSRILVWVALCVAALLTTFPLLYAIAASLMTQTDFNAGAVLPSWPLEFSNYADAFKNFPLLRYLANSLIMASAVTVAVLITSSMAAFSFTFIRYRGRGILFAIVLATLMIPWEATIIVNFQTIRNLGWLNTFQGLSVPSFAMAFGIFLLRQAFSTLPDELHEAMQVDGATRLRFFVSTVLPLNRPMLATLAVYTFITTWNTYLWPLLVTSEERVRTVQIGLRSLQGEATTAWPLVMATTVMVMAATLVVLVVGQRQLKAGLVAGAVKG</sequence>
<proteinExistence type="inferred from homology"/>
<keyword evidence="3" id="KW-1003">Cell membrane</keyword>
<feature type="transmembrane region" description="Helical" evidence="7">
    <location>
        <begin position="181"/>
        <end position="203"/>
    </location>
</feature>
<evidence type="ECO:0000256" key="2">
    <source>
        <dbReference type="ARBA" id="ARBA00022448"/>
    </source>
</evidence>
<comment type="caution">
    <text evidence="9">The sequence shown here is derived from an EMBL/GenBank/DDBJ whole genome shotgun (WGS) entry which is preliminary data.</text>
</comment>
<evidence type="ECO:0000256" key="6">
    <source>
        <dbReference type="ARBA" id="ARBA00023136"/>
    </source>
</evidence>
<dbReference type="Pfam" id="PF00528">
    <property type="entry name" value="BPD_transp_1"/>
    <property type="match status" value="1"/>
</dbReference>
<comment type="similarity">
    <text evidence="7">Belongs to the binding-protein-dependent transport system permease family.</text>
</comment>
<dbReference type="PANTHER" id="PTHR43744:SF8">
    <property type="entry name" value="SN-GLYCEROL-3-PHOSPHATE TRANSPORT SYSTEM PERMEASE PROTEIN UGPE"/>
    <property type="match status" value="1"/>
</dbReference>
<feature type="transmembrane region" description="Helical" evidence="7">
    <location>
        <begin position="238"/>
        <end position="259"/>
    </location>
</feature>
<keyword evidence="4 7" id="KW-0812">Transmembrane</keyword>
<dbReference type="PANTHER" id="PTHR43744">
    <property type="entry name" value="ABC TRANSPORTER PERMEASE PROTEIN MG189-RELATED-RELATED"/>
    <property type="match status" value="1"/>
</dbReference>
<protein>
    <submittedName>
        <fullName evidence="9">Sn-glycerol 3-phosphate transport system permease protein</fullName>
    </submittedName>
</protein>
<dbReference type="Gene3D" id="1.10.3720.10">
    <property type="entry name" value="MetI-like"/>
    <property type="match status" value="1"/>
</dbReference>
<accession>A0ABS4YFK3</accession>
<dbReference type="EMBL" id="JAGIOC010000001">
    <property type="protein sequence ID" value="MBP2407572.1"/>
    <property type="molecule type" value="Genomic_DNA"/>
</dbReference>
<feature type="transmembrane region" description="Helical" evidence="7">
    <location>
        <begin position="12"/>
        <end position="33"/>
    </location>
</feature>
<evidence type="ECO:0000256" key="4">
    <source>
        <dbReference type="ARBA" id="ARBA00022692"/>
    </source>
</evidence>
<evidence type="ECO:0000256" key="1">
    <source>
        <dbReference type="ARBA" id="ARBA00004651"/>
    </source>
</evidence>
<keyword evidence="6 7" id="KW-0472">Membrane</keyword>
<keyword evidence="10" id="KW-1185">Reference proteome</keyword>
<evidence type="ECO:0000256" key="7">
    <source>
        <dbReference type="RuleBase" id="RU363032"/>
    </source>
</evidence>
<evidence type="ECO:0000313" key="10">
    <source>
        <dbReference type="Proteomes" id="UP000698222"/>
    </source>
</evidence>
<feature type="domain" description="ABC transmembrane type-1" evidence="8">
    <location>
        <begin position="71"/>
        <end position="260"/>
    </location>
</feature>
<dbReference type="InterPro" id="IPR035906">
    <property type="entry name" value="MetI-like_sf"/>
</dbReference>
<reference evidence="9 10" key="1">
    <citation type="submission" date="2021-03" db="EMBL/GenBank/DDBJ databases">
        <title>Sequencing the genomes of 1000 actinobacteria strains.</title>
        <authorList>
            <person name="Klenk H.-P."/>
        </authorList>
    </citation>
    <scope>NUCLEOTIDE SEQUENCE [LARGE SCALE GENOMIC DNA]</scope>
    <source>
        <strain evidence="9 10">DSM 14564</strain>
    </source>
</reference>
<dbReference type="RefSeq" id="WP_209886931.1">
    <property type="nucleotide sequence ID" value="NZ_BAAAJV010000011.1"/>
</dbReference>
<dbReference type="CDD" id="cd06261">
    <property type="entry name" value="TM_PBP2"/>
    <property type="match status" value="1"/>
</dbReference>
<feature type="transmembrane region" description="Helical" evidence="7">
    <location>
        <begin position="106"/>
        <end position="127"/>
    </location>
</feature>
<feature type="transmembrane region" description="Helical" evidence="7">
    <location>
        <begin position="75"/>
        <end position="99"/>
    </location>
</feature>
<evidence type="ECO:0000256" key="3">
    <source>
        <dbReference type="ARBA" id="ARBA00022475"/>
    </source>
</evidence>
<keyword evidence="5 7" id="KW-1133">Transmembrane helix</keyword>
<feature type="transmembrane region" description="Helical" evidence="7">
    <location>
        <begin position="139"/>
        <end position="160"/>
    </location>
</feature>
<dbReference type="Proteomes" id="UP000698222">
    <property type="component" value="Unassembled WGS sequence"/>
</dbReference>
<dbReference type="InterPro" id="IPR000515">
    <property type="entry name" value="MetI-like"/>
</dbReference>
<gene>
    <name evidence="9" type="ORF">JOF44_000475</name>
</gene>
<organism evidence="9 10">
    <name type="scientific">Brachybacterium fresconis</name>
    <dbReference type="NCBI Taxonomy" id="173363"/>
    <lineage>
        <taxon>Bacteria</taxon>
        <taxon>Bacillati</taxon>
        <taxon>Actinomycetota</taxon>
        <taxon>Actinomycetes</taxon>
        <taxon>Micrococcales</taxon>
        <taxon>Dermabacteraceae</taxon>
        <taxon>Brachybacterium</taxon>
    </lineage>
</organism>